<sequence length="1001" mass="113618">MKQIVQKCILVFCFLNQPAYSQDKKLIFNHISLDEGLPNVPINCITQDSYGYIWLGTTEGLFMYNGYNFTRYTYNDSTSISGNYINAIIEDANKDILIGTNGRGFCIYNRESEQFEGFSHRDDVPESIINNTIKSIFQDSKGNIWIGTLGGGVDIFDKEKKIFRHLTTPGSTYSERHVSSFAEDNSGKIWVGHYEGDLCYYPSAQSELVCMTDSLEEKVSIDGYLKYLYVDSNNELWIGSVSSGLYRYNIGTKQVRHYIQGDASGDLTSNIVTAIQELSPGILAIGTDGGGLELLHTDSETFEHYQHNPGNKNGISSNAIHSVYIDNDKNLWLGTFREGLNLASKNIEKFVAHSVRTDANDGLSQKSVLALLEVDNETLLIGTDGGGLNIYNRPHQSFLHLKHSQDNKKSIGGNVVKALFKDSKGYIWVGTYGNGIDRYDLQSNSFEHNAEIPGIPEDIKDTNIWNITEDHNQNIWMGTLGGGLFRYNLNTKQFRRYIHDPEDPASISHFQVMCTLVDHQGMVWIGTEDAGLDRYDPQCDCFEHFSNRPDDPGSIPSNFIRTLFEDSKGQLCIGTEGNGLVILKNNGTFARYDGVSGFASNTVYSVLEDDQYQLWLGTTKGLTKLNTVNGTIKNYSTNNNLQGDLFNMSSCLRTSDGTLFFGGINGFNEIHPTQFELSNTEPHLEITNLRILNKSVKVGEKINDRIVLKKSLALTSELDLTFKDKTVSLEFAAIDYTNPRMIRYKYMLEGFDDEWNLVNLEKRFATYTNLPSGEYQFMVMAAGPDGIWSDNVRTLTIRVAPPFWNTLWFRCLIFIALAMTVTAWYRTRVIKRERILKQERLAAEKEIIKLQNENLEATLVNQNSKLTTSILHIAHKNKVLRNIKEELQNVSNTISAPVKNQYLRLVRSVEREIADDENWQQFEIHFNETHHQFIQRLHEKHAGLTKSHLQMCLFIRLNIQTKEIANILNISVRGVEKSRYRLRKKLGLSSSESITDYLLTL</sequence>
<dbReference type="Gene3D" id="2.130.10.10">
    <property type="entry name" value="YVTN repeat-like/Quinoprotein amine dehydrogenase"/>
    <property type="match status" value="3"/>
</dbReference>
<protein>
    <submittedName>
        <fullName evidence="5">Two-component regulator propeller domain-containing protein</fullName>
    </submittedName>
</protein>
<keyword evidence="3" id="KW-0472">Membrane</keyword>
<evidence type="ECO:0000259" key="4">
    <source>
        <dbReference type="Pfam" id="PF07495"/>
    </source>
</evidence>
<dbReference type="RefSeq" id="WP_395415984.1">
    <property type="nucleotide sequence ID" value="NZ_JBIPKE010000011.1"/>
</dbReference>
<dbReference type="EMBL" id="JBIPKE010000011">
    <property type="protein sequence ID" value="MFH6982226.1"/>
    <property type="molecule type" value="Genomic_DNA"/>
</dbReference>
<dbReference type="InterPro" id="IPR016032">
    <property type="entry name" value="Sig_transdc_resp-reg_C-effctor"/>
</dbReference>
<feature type="transmembrane region" description="Helical" evidence="3">
    <location>
        <begin position="807"/>
        <end position="825"/>
    </location>
</feature>
<dbReference type="Pfam" id="PF07495">
    <property type="entry name" value="Y_Y_Y"/>
    <property type="match status" value="1"/>
</dbReference>
<dbReference type="InterPro" id="IPR036388">
    <property type="entry name" value="WH-like_DNA-bd_sf"/>
</dbReference>
<proteinExistence type="predicted"/>
<organism evidence="5 6">
    <name type="scientific">Marinoscillum luteum</name>
    <dbReference type="NCBI Taxonomy" id="861051"/>
    <lineage>
        <taxon>Bacteria</taxon>
        <taxon>Pseudomonadati</taxon>
        <taxon>Bacteroidota</taxon>
        <taxon>Cytophagia</taxon>
        <taxon>Cytophagales</taxon>
        <taxon>Reichenbachiellaceae</taxon>
        <taxon>Marinoscillum</taxon>
    </lineage>
</organism>
<evidence type="ECO:0000313" key="6">
    <source>
        <dbReference type="Proteomes" id="UP001610063"/>
    </source>
</evidence>
<dbReference type="InterPro" id="IPR011110">
    <property type="entry name" value="Reg_prop"/>
</dbReference>
<dbReference type="InterPro" id="IPR011047">
    <property type="entry name" value="Quinoprotein_ADH-like_sf"/>
</dbReference>
<dbReference type="PANTHER" id="PTHR43547">
    <property type="entry name" value="TWO-COMPONENT HISTIDINE KINASE"/>
    <property type="match status" value="1"/>
</dbReference>
<comment type="caution">
    <text evidence="5">The sequence shown here is derived from an EMBL/GenBank/DDBJ whole genome shotgun (WGS) entry which is preliminary data.</text>
</comment>
<evidence type="ECO:0000256" key="2">
    <source>
        <dbReference type="SAM" id="Coils"/>
    </source>
</evidence>
<dbReference type="Pfam" id="PF07494">
    <property type="entry name" value="Reg_prop"/>
    <property type="match status" value="6"/>
</dbReference>
<dbReference type="InterPro" id="IPR011123">
    <property type="entry name" value="Y_Y_Y"/>
</dbReference>
<dbReference type="SUPFAM" id="SSF63829">
    <property type="entry name" value="Calcium-dependent phosphotriesterase"/>
    <property type="match status" value="2"/>
</dbReference>
<dbReference type="InterPro" id="IPR013783">
    <property type="entry name" value="Ig-like_fold"/>
</dbReference>
<accession>A0ABW7N3R1</accession>
<dbReference type="SUPFAM" id="SSF46894">
    <property type="entry name" value="C-terminal effector domain of the bipartite response regulators"/>
    <property type="match status" value="1"/>
</dbReference>
<evidence type="ECO:0000256" key="1">
    <source>
        <dbReference type="ARBA" id="ARBA00022553"/>
    </source>
</evidence>
<evidence type="ECO:0000313" key="5">
    <source>
        <dbReference type="EMBL" id="MFH6982226.1"/>
    </source>
</evidence>
<evidence type="ECO:0000256" key="3">
    <source>
        <dbReference type="SAM" id="Phobius"/>
    </source>
</evidence>
<name>A0ABW7N3R1_9BACT</name>
<feature type="domain" description="Two component regulator three Y" evidence="4">
    <location>
        <begin position="735"/>
        <end position="799"/>
    </location>
</feature>
<reference evidence="5 6" key="1">
    <citation type="journal article" date="2013" name="Int. J. Syst. Evol. Microbiol.">
        <title>Marinoscillum luteum sp. nov., isolated from marine sediment.</title>
        <authorList>
            <person name="Cha I.T."/>
            <person name="Park S.J."/>
            <person name="Kim S.J."/>
            <person name="Kim J.G."/>
            <person name="Jung M.Y."/>
            <person name="Shin K.S."/>
            <person name="Kwon K.K."/>
            <person name="Yang S.H."/>
            <person name="Seo Y.S."/>
            <person name="Rhee S.K."/>
        </authorList>
    </citation>
    <scope>NUCLEOTIDE SEQUENCE [LARGE SCALE GENOMIC DNA]</scope>
    <source>
        <strain evidence="5 6">KCTC 23939</strain>
    </source>
</reference>
<dbReference type="Proteomes" id="UP001610063">
    <property type="component" value="Unassembled WGS sequence"/>
</dbReference>
<keyword evidence="3" id="KW-1133">Transmembrane helix</keyword>
<keyword evidence="6" id="KW-1185">Reference proteome</keyword>
<keyword evidence="3" id="KW-0812">Transmembrane</keyword>
<dbReference type="SUPFAM" id="SSF50998">
    <property type="entry name" value="Quinoprotein alcohol dehydrogenase-like"/>
    <property type="match status" value="1"/>
</dbReference>
<keyword evidence="1" id="KW-0597">Phosphoprotein</keyword>
<dbReference type="Gene3D" id="1.10.10.10">
    <property type="entry name" value="Winged helix-like DNA-binding domain superfamily/Winged helix DNA-binding domain"/>
    <property type="match status" value="1"/>
</dbReference>
<feature type="coiled-coil region" evidence="2">
    <location>
        <begin position="833"/>
        <end position="893"/>
    </location>
</feature>
<dbReference type="PANTHER" id="PTHR43547:SF2">
    <property type="entry name" value="HYBRID SIGNAL TRANSDUCTION HISTIDINE KINASE C"/>
    <property type="match status" value="1"/>
</dbReference>
<gene>
    <name evidence="5" type="ORF">ACHKAR_02195</name>
</gene>
<dbReference type="Gene3D" id="2.60.40.10">
    <property type="entry name" value="Immunoglobulins"/>
    <property type="match status" value="1"/>
</dbReference>
<dbReference type="InterPro" id="IPR015943">
    <property type="entry name" value="WD40/YVTN_repeat-like_dom_sf"/>
</dbReference>
<keyword evidence="2" id="KW-0175">Coiled coil</keyword>